<evidence type="ECO:0000313" key="2">
    <source>
        <dbReference type="Proteomes" id="UP000277204"/>
    </source>
</evidence>
<proteinExistence type="predicted"/>
<dbReference type="AlphaFoldDB" id="A0A183MFW7"/>
<sequence length="47" mass="5578">MLVVVLQIVLEIMDFHMDYQLFVIMAQEEPMKVVILTKQNHKMSVML</sequence>
<reference evidence="1 2" key="1">
    <citation type="submission" date="2018-11" db="EMBL/GenBank/DDBJ databases">
        <authorList>
            <consortium name="Pathogen Informatics"/>
        </authorList>
    </citation>
    <scope>NUCLEOTIDE SEQUENCE [LARGE SCALE GENOMIC DNA]</scope>
    <source>
        <strain evidence="1 2">Zambia</strain>
    </source>
</reference>
<protein>
    <submittedName>
        <fullName evidence="1">Uncharacterized protein</fullName>
    </submittedName>
</protein>
<gene>
    <name evidence="1" type="ORF">SMRZ_LOCUS14942</name>
</gene>
<organism evidence="1 2">
    <name type="scientific">Schistosoma margrebowiei</name>
    <dbReference type="NCBI Taxonomy" id="48269"/>
    <lineage>
        <taxon>Eukaryota</taxon>
        <taxon>Metazoa</taxon>
        <taxon>Spiralia</taxon>
        <taxon>Lophotrochozoa</taxon>
        <taxon>Platyhelminthes</taxon>
        <taxon>Trematoda</taxon>
        <taxon>Digenea</taxon>
        <taxon>Strigeidida</taxon>
        <taxon>Schistosomatoidea</taxon>
        <taxon>Schistosomatidae</taxon>
        <taxon>Schistosoma</taxon>
    </lineage>
</organism>
<accession>A0A183MFW7</accession>
<keyword evidence="2" id="KW-1185">Reference proteome</keyword>
<dbReference type="EMBL" id="UZAI01016851">
    <property type="protein sequence ID" value="VDP17102.1"/>
    <property type="molecule type" value="Genomic_DNA"/>
</dbReference>
<name>A0A183MFW7_9TREM</name>
<evidence type="ECO:0000313" key="1">
    <source>
        <dbReference type="EMBL" id="VDP17102.1"/>
    </source>
</evidence>
<dbReference type="Proteomes" id="UP000277204">
    <property type="component" value="Unassembled WGS sequence"/>
</dbReference>